<evidence type="ECO:0000313" key="1">
    <source>
        <dbReference type="EMBL" id="VDO00625.1"/>
    </source>
</evidence>
<proteinExistence type="predicted"/>
<gene>
    <name evidence="1" type="ORF">HNAJ_LOCUS4765</name>
</gene>
<reference evidence="3" key="1">
    <citation type="submission" date="2017-02" db="UniProtKB">
        <authorList>
            <consortium name="WormBaseParasite"/>
        </authorList>
    </citation>
    <scope>IDENTIFICATION</scope>
</reference>
<evidence type="ECO:0000313" key="2">
    <source>
        <dbReference type="Proteomes" id="UP000278807"/>
    </source>
</evidence>
<sequence>MYSGINNHFDFDQRPSHFHHCECYHAAVKVPCCHANVNNSNHINHPYRQNSVNGPQNRSNIRFVELTKAKGEPLVSYLVIV</sequence>
<dbReference type="AlphaFoldDB" id="A0A0R3TCH8"/>
<evidence type="ECO:0000313" key="3">
    <source>
        <dbReference type="WBParaSite" id="HNAJ_0000476701-mRNA-1"/>
    </source>
</evidence>
<protein>
    <submittedName>
        <fullName evidence="3">Ovule protein</fullName>
    </submittedName>
</protein>
<name>A0A0R3TCH8_RODNA</name>
<dbReference type="Proteomes" id="UP000278807">
    <property type="component" value="Unassembled WGS sequence"/>
</dbReference>
<dbReference type="WBParaSite" id="HNAJ_0000476701-mRNA-1">
    <property type="protein sequence ID" value="HNAJ_0000476701-mRNA-1"/>
    <property type="gene ID" value="HNAJ_0000476701"/>
</dbReference>
<reference evidence="1 2" key="2">
    <citation type="submission" date="2018-11" db="EMBL/GenBank/DDBJ databases">
        <authorList>
            <consortium name="Pathogen Informatics"/>
        </authorList>
    </citation>
    <scope>NUCLEOTIDE SEQUENCE [LARGE SCALE GENOMIC DNA]</scope>
</reference>
<keyword evidence="2" id="KW-1185">Reference proteome</keyword>
<accession>A0A0R3TCH8</accession>
<organism evidence="3">
    <name type="scientific">Rodentolepis nana</name>
    <name type="common">Dwarf tapeworm</name>
    <name type="synonym">Hymenolepis nana</name>
    <dbReference type="NCBI Taxonomy" id="102285"/>
    <lineage>
        <taxon>Eukaryota</taxon>
        <taxon>Metazoa</taxon>
        <taxon>Spiralia</taxon>
        <taxon>Lophotrochozoa</taxon>
        <taxon>Platyhelminthes</taxon>
        <taxon>Cestoda</taxon>
        <taxon>Eucestoda</taxon>
        <taxon>Cyclophyllidea</taxon>
        <taxon>Hymenolepididae</taxon>
        <taxon>Rodentolepis</taxon>
    </lineage>
</organism>
<dbReference type="EMBL" id="UZAE01003609">
    <property type="protein sequence ID" value="VDO00625.1"/>
    <property type="molecule type" value="Genomic_DNA"/>
</dbReference>